<keyword evidence="4" id="KW-0679">Respiratory chain</keyword>
<dbReference type="InterPro" id="IPR036544">
    <property type="entry name" value="QCR7_sf"/>
</dbReference>
<evidence type="ECO:0000256" key="4">
    <source>
        <dbReference type="ARBA" id="ARBA00022660"/>
    </source>
</evidence>
<dbReference type="OrthoDB" id="425749at2759"/>
<dbReference type="InterPro" id="IPR003197">
    <property type="entry name" value="QCR7"/>
</dbReference>
<organism evidence="10 11">
    <name type="scientific">Lipomyces starkeyi NRRL Y-11557</name>
    <dbReference type="NCBI Taxonomy" id="675824"/>
    <lineage>
        <taxon>Eukaryota</taxon>
        <taxon>Fungi</taxon>
        <taxon>Dikarya</taxon>
        <taxon>Ascomycota</taxon>
        <taxon>Saccharomycotina</taxon>
        <taxon>Lipomycetes</taxon>
        <taxon>Lipomycetales</taxon>
        <taxon>Lipomycetaceae</taxon>
        <taxon>Lipomyces</taxon>
    </lineage>
</organism>
<dbReference type="GO" id="GO:0008121">
    <property type="term" value="F:quinol-cytochrome-c reductase activity"/>
    <property type="evidence" value="ECO:0007669"/>
    <property type="project" value="EnsemblFungi"/>
</dbReference>
<evidence type="ECO:0000256" key="3">
    <source>
        <dbReference type="ARBA" id="ARBA00022448"/>
    </source>
</evidence>
<dbReference type="PANTHER" id="PTHR12022">
    <property type="entry name" value="UBIQUINOL-CYTOCHROME C REDUCTASE COMPLEX 14 KD PROTEIN"/>
    <property type="match status" value="1"/>
</dbReference>
<comment type="subcellular location">
    <subcellularLocation>
        <location evidence="1">Mitochondrion inner membrane</location>
        <topology evidence="1">Peripheral membrane protein</topology>
        <orientation evidence="1">Matrix side</orientation>
    </subcellularLocation>
</comment>
<keyword evidence="8" id="KW-0472">Membrane</keyword>
<accession>A0A1E3Q6B2</accession>
<evidence type="ECO:0000256" key="9">
    <source>
        <dbReference type="ARBA" id="ARBA00031684"/>
    </source>
</evidence>
<dbReference type="EMBL" id="KV454294">
    <property type="protein sequence ID" value="ODQ73024.1"/>
    <property type="molecule type" value="Genomic_DNA"/>
</dbReference>
<dbReference type="GO" id="GO:0045275">
    <property type="term" value="C:respiratory chain complex III"/>
    <property type="evidence" value="ECO:0007669"/>
    <property type="project" value="EnsemblFungi"/>
</dbReference>
<evidence type="ECO:0000256" key="6">
    <source>
        <dbReference type="ARBA" id="ARBA00022982"/>
    </source>
</evidence>
<evidence type="ECO:0000313" key="11">
    <source>
        <dbReference type="Proteomes" id="UP000094385"/>
    </source>
</evidence>
<keyword evidence="3" id="KW-0813">Transport</keyword>
<dbReference type="GO" id="GO:0099617">
    <property type="term" value="C:matrix side of mitochondrial inner membrane"/>
    <property type="evidence" value="ECO:0007669"/>
    <property type="project" value="EnsemblFungi"/>
</dbReference>
<keyword evidence="7" id="KW-0496">Mitochondrion</keyword>
<dbReference type="Pfam" id="PF02271">
    <property type="entry name" value="UCR_14kD"/>
    <property type="match status" value="1"/>
</dbReference>
<evidence type="ECO:0000313" key="10">
    <source>
        <dbReference type="EMBL" id="ODQ73024.1"/>
    </source>
</evidence>
<name>A0A1E3Q6B2_LIPST</name>
<evidence type="ECO:0000256" key="5">
    <source>
        <dbReference type="ARBA" id="ARBA00022792"/>
    </source>
</evidence>
<reference evidence="10 11" key="1">
    <citation type="journal article" date="2016" name="Proc. Natl. Acad. Sci. U.S.A.">
        <title>Comparative genomics of biotechnologically important yeasts.</title>
        <authorList>
            <person name="Riley R."/>
            <person name="Haridas S."/>
            <person name="Wolfe K.H."/>
            <person name="Lopes M.R."/>
            <person name="Hittinger C.T."/>
            <person name="Goeker M."/>
            <person name="Salamov A.A."/>
            <person name="Wisecaver J.H."/>
            <person name="Long T.M."/>
            <person name="Calvey C.H."/>
            <person name="Aerts A.L."/>
            <person name="Barry K.W."/>
            <person name="Choi C."/>
            <person name="Clum A."/>
            <person name="Coughlan A.Y."/>
            <person name="Deshpande S."/>
            <person name="Douglass A.P."/>
            <person name="Hanson S.J."/>
            <person name="Klenk H.-P."/>
            <person name="LaButti K.M."/>
            <person name="Lapidus A."/>
            <person name="Lindquist E.A."/>
            <person name="Lipzen A.M."/>
            <person name="Meier-Kolthoff J.P."/>
            <person name="Ohm R.A."/>
            <person name="Otillar R.P."/>
            <person name="Pangilinan J.L."/>
            <person name="Peng Y."/>
            <person name="Rokas A."/>
            <person name="Rosa C.A."/>
            <person name="Scheuner C."/>
            <person name="Sibirny A.A."/>
            <person name="Slot J.C."/>
            <person name="Stielow J.B."/>
            <person name="Sun H."/>
            <person name="Kurtzman C.P."/>
            <person name="Blackwell M."/>
            <person name="Grigoriev I.V."/>
            <person name="Jeffries T.W."/>
        </authorList>
    </citation>
    <scope>NUCLEOTIDE SEQUENCE [LARGE SCALE GENOMIC DNA]</scope>
    <source>
        <strain evidence="10 11">NRRL Y-11557</strain>
    </source>
</reference>
<keyword evidence="5" id="KW-0999">Mitochondrion inner membrane</keyword>
<dbReference type="FunFam" id="1.10.1090.10:FF:000001">
    <property type="entry name" value="Cytochrome b-c1 complex subunit 7"/>
    <property type="match status" value="1"/>
</dbReference>
<evidence type="ECO:0000256" key="8">
    <source>
        <dbReference type="ARBA" id="ARBA00023136"/>
    </source>
</evidence>
<dbReference type="PANTHER" id="PTHR12022:SF0">
    <property type="entry name" value="CYTOCHROME B-C1 COMPLEX SUBUNIT 7"/>
    <property type="match status" value="1"/>
</dbReference>
<proteinExistence type="inferred from homology"/>
<dbReference type="GO" id="GO:0034551">
    <property type="term" value="P:mitochondrial respiratory chain complex III assembly"/>
    <property type="evidence" value="ECO:0007669"/>
    <property type="project" value="EnsemblFungi"/>
</dbReference>
<comment type="similarity">
    <text evidence="2">Belongs to the UQCRB/QCR7 family.</text>
</comment>
<keyword evidence="11" id="KW-1185">Reference proteome</keyword>
<dbReference type="Proteomes" id="UP000094385">
    <property type="component" value="Unassembled WGS sequence"/>
</dbReference>
<dbReference type="Gene3D" id="1.10.1090.10">
    <property type="entry name" value="Cytochrome b-c1 complex subunit 7"/>
    <property type="match status" value="1"/>
</dbReference>
<evidence type="ECO:0000256" key="2">
    <source>
        <dbReference type="ARBA" id="ARBA00008554"/>
    </source>
</evidence>
<dbReference type="GO" id="GO:0006122">
    <property type="term" value="P:mitochondrial electron transport, ubiquinol to cytochrome c"/>
    <property type="evidence" value="ECO:0007669"/>
    <property type="project" value="EnsemblFungi"/>
</dbReference>
<sequence>MTGSYLRTYFLAKYVTSNAPALAKLITPLQGFLIETNGYRKMGLRYDDLIAEENPIVQKAINRLPPKEYYDRVFRIRRAHQLSLMHQLLPKEEYLKPEEDVRYLTPYILEVEAEMKEREYFDTMAVVTK</sequence>
<dbReference type="SUPFAM" id="SSF81524">
    <property type="entry name" value="14 kDa protein of cytochrome bc1 complex (Ubiquinol-cytochrome c reductase)"/>
    <property type="match status" value="1"/>
</dbReference>
<dbReference type="AlphaFoldDB" id="A0A1E3Q6B2"/>
<gene>
    <name evidence="10" type="ORF">LIPSTDRAFT_3376</name>
</gene>
<keyword evidence="6" id="KW-0249">Electron transport</keyword>
<evidence type="ECO:0000256" key="7">
    <source>
        <dbReference type="ARBA" id="ARBA00023128"/>
    </source>
</evidence>
<evidence type="ECO:0000256" key="1">
    <source>
        <dbReference type="ARBA" id="ARBA00004443"/>
    </source>
</evidence>
<dbReference type="STRING" id="675824.A0A1E3Q6B2"/>
<protein>
    <recommendedName>
        <fullName evidence="9">Complex III subunit 7</fullName>
    </recommendedName>
</protein>